<dbReference type="GO" id="GO:0003723">
    <property type="term" value="F:RNA binding"/>
    <property type="evidence" value="ECO:0007669"/>
    <property type="project" value="UniProtKB-UniRule"/>
</dbReference>
<dbReference type="InterPro" id="IPR044570">
    <property type="entry name" value="Set1-like"/>
</dbReference>
<evidence type="ECO:0000256" key="2">
    <source>
        <dbReference type="ARBA" id="ARBA00022603"/>
    </source>
</evidence>
<dbReference type="GO" id="GO:0042800">
    <property type="term" value="F:histone H3K4 methyltransferase activity"/>
    <property type="evidence" value="ECO:0007669"/>
    <property type="project" value="InterPro"/>
</dbReference>
<reference evidence="9" key="1">
    <citation type="journal article" date="2004" name="Nature">
        <title>Genome duplication in the teleost fish Tetraodon nigroviridis reveals the early vertebrate proto-karyotype.</title>
        <authorList>
            <person name="Jaillon O."/>
            <person name="Aury J.-M."/>
            <person name="Brunet F."/>
            <person name="Petit J.-L."/>
            <person name="Stange-Thomann N."/>
            <person name="Mauceli E."/>
            <person name="Bouneau L."/>
            <person name="Fischer C."/>
            <person name="Ozouf-Costaz C."/>
            <person name="Bernot A."/>
            <person name="Nicaud S."/>
            <person name="Jaffe D."/>
            <person name="Fisher S."/>
            <person name="Lutfalla G."/>
            <person name="Dossat C."/>
            <person name="Segurens B."/>
            <person name="Dasilva C."/>
            <person name="Salanoubat M."/>
            <person name="Levy M."/>
            <person name="Boudet N."/>
            <person name="Castellano S."/>
            <person name="Anthouard V."/>
            <person name="Jubin C."/>
            <person name="Castelli V."/>
            <person name="Katinka M."/>
            <person name="Vacherie B."/>
            <person name="Biemont C."/>
            <person name="Skalli Z."/>
            <person name="Cattolico L."/>
            <person name="Poulain J."/>
            <person name="De Berardinis V."/>
            <person name="Cruaud C."/>
            <person name="Duprat S."/>
            <person name="Brottier P."/>
            <person name="Coutanceau J.-P."/>
            <person name="Gouzy J."/>
            <person name="Parra G."/>
            <person name="Lardier G."/>
            <person name="Chapple C."/>
            <person name="McKernan K.J."/>
            <person name="McEwan P."/>
            <person name="Bosak S."/>
            <person name="Kellis M."/>
            <person name="Volff J.-N."/>
            <person name="Guigo R."/>
            <person name="Zody M.C."/>
            <person name="Mesirov J."/>
            <person name="Lindblad-Toh K."/>
            <person name="Birren B."/>
            <person name="Nusbaum C."/>
            <person name="Kahn D."/>
            <person name="Robinson-Rechavi M."/>
            <person name="Laudet V."/>
            <person name="Schachter V."/>
            <person name="Quetier F."/>
            <person name="Saurin W."/>
            <person name="Scarpelli C."/>
            <person name="Wincker P."/>
            <person name="Lander E.S."/>
            <person name="Weissenbach J."/>
            <person name="Roest Crollius H."/>
        </authorList>
    </citation>
    <scope>NUCLEOTIDE SEQUENCE [LARGE SCALE GENOMIC DNA]</scope>
</reference>
<dbReference type="InterPro" id="IPR012677">
    <property type="entry name" value="Nucleotide-bd_a/b_plait_sf"/>
</dbReference>
<evidence type="ECO:0000256" key="3">
    <source>
        <dbReference type="ARBA" id="ARBA00022679"/>
    </source>
</evidence>
<accession>Q4RAU9</accession>
<dbReference type="SUPFAM" id="SSF54928">
    <property type="entry name" value="RNA-binding domain, RBD"/>
    <property type="match status" value="1"/>
</dbReference>
<keyword evidence="5" id="KW-0156">Chromatin regulator</keyword>
<dbReference type="EMBL" id="CAAE01022861">
    <property type="protein sequence ID" value="CAG14484.1"/>
    <property type="molecule type" value="Genomic_DNA"/>
</dbReference>
<dbReference type="Pfam" id="PF00076">
    <property type="entry name" value="RRM_1"/>
    <property type="match status" value="1"/>
</dbReference>
<proteinExistence type="predicted"/>
<dbReference type="AlphaFoldDB" id="Q4RAU9"/>
<dbReference type="FunFam" id="3.30.70.330:FF:000178">
    <property type="entry name" value="Histone-lysine N-methyltransferase"/>
    <property type="match status" value="1"/>
</dbReference>
<feature type="non-terminal residue" evidence="9">
    <location>
        <position position="92"/>
    </location>
</feature>
<organism evidence="9">
    <name type="scientific">Tetraodon nigroviridis</name>
    <name type="common">Spotted green pufferfish</name>
    <name type="synonym">Chelonodon nigroviridis</name>
    <dbReference type="NCBI Taxonomy" id="99883"/>
    <lineage>
        <taxon>Eukaryota</taxon>
        <taxon>Metazoa</taxon>
        <taxon>Chordata</taxon>
        <taxon>Craniata</taxon>
        <taxon>Vertebrata</taxon>
        <taxon>Euteleostomi</taxon>
        <taxon>Actinopterygii</taxon>
        <taxon>Neopterygii</taxon>
        <taxon>Teleostei</taxon>
        <taxon>Neoteleostei</taxon>
        <taxon>Acanthomorphata</taxon>
        <taxon>Eupercaria</taxon>
        <taxon>Tetraodontiformes</taxon>
        <taxon>Tetradontoidea</taxon>
        <taxon>Tetraodontidae</taxon>
        <taxon>Tetraodon</taxon>
    </lineage>
</organism>
<feature type="non-terminal residue" evidence="9">
    <location>
        <position position="1"/>
    </location>
</feature>
<dbReference type="InterPro" id="IPR000504">
    <property type="entry name" value="RRM_dom"/>
</dbReference>
<reference evidence="9" key="2">
    <citation type="submission" date="2004-02" db="EMBL/GenBank/DDBJ databases">
        <authorList>
            <consortium name="Genoscope"/>
            <consortium name="Whitehead Institute Centre for Genome Research"/>
        </authorList>
    </citation>
    <scope>NUCLEOTIDE SEQUENCE</scope>
</reference>
<dbReference type="KEGG" id="tng:GSTEN00000272G001"/>
<evidence type="ECO:0000256" key="6">
    <source>
        <dbReference type="ARBA" id="ARBA00023242"/>
    </source>
</evidence>
<keyword evidence="6" id="KW-0539">Nucleus</keyword>
<comment type="subcellular location">
    <subcellularLocation>
        <location evidence="1">Nucleus</location>
    </subcellularLocation>
</comment>
<keyword evidence="4" id="KW-0949">S-adenosyl-L-methionine</keyword>
<evidence type="ECO:0000256" key="4">
    <source>
        <dbReference type="ARBA" id="ARBA00022691"/>
    </source>
</evidence>
<dbReference type="PANTHER" id="PTHR45814">
    <property type="entry name" value="HISTONE-LYSINE N-METHYLTRANSFERASE SETD1"/>
    <property type="match status" value="1"/>
</dbReference>
<dbReference type="SMART" id="SM00360">
    <property type="entry name" value="RRM"/>
    <property type="match status" value="1"/>
</dbReference>
<dbReference type="PANTHER" id="PTHR45814:SF1">
    <property type="entry name" value="HISTONE-LYSINE N-METHYLTRANSFERASE SETD1B"/>
    <property type="match status" value="1"/>
</dbReference>
<feature type="domain" description="RRM" evidence="8">
    <location>
        <begin position="13"/>
        <end position="91"/>
    </location>
</feature>
<evidence type="ECO:0000313" key="9">
    <source>
        <dbReference type="EMBL" id="CAG14484.1"/>
    </source>
</evidence>
<keyword evidence="3" id="KW-0808">Transferase</keyword>
<dbReference type="InterPro" id="IPR035979">
    <property type="entry name" value="RBD_domain_sf"/>
</dbReference>
<evidence type="ECO:0000259" key="8">
    <source>
        <dbReference type="PROSITE" id="PS50102"/>
    </source>
</evidence>
<evidence type="ECO:0000256" key="7">
    <source>
        <dbReference type="PROSITE-ProRule" id="PRU00176"/>
    </source>
</evidence>
<dbReference type="GO" id="GO:0032259">
    <property type="term" value="P:methylation"/>
    <property type="evidence" value="ECO:0007669"/>
    <property type="project" value="UniProtKB-KW"/>
</dbReference>
<dbReference type="OrthoDB" id="308383at2759"/>
<protein>
    <submittedName>
        <fullName evidence="9">Chromosome undetermined SCAF22861, whole genome shotgun sequence</fullName>
    </submittedName>
</protein>
<evidence type="ECO:0000256" key="1">
    <source>
        <dbReference type="ARBA" id="ARBA00004123"/>
    </source>
</evidence>
<dbReference type="Gene3D" id="3.30.70.330">
    <property type="match status" value="1"/>
</dbReference>
<gene>
    <name evidence="9" type="ORF">GSTENG00000272001</name>
</gene>
<dbReference type="PROSITE" id="PS50102">
    <property type="entry name" value="RRM"/>
    <property type="match status" value="1"/>
</dbReference>
<sequence>QVDKWYIGPIPPKELTISRLNDNVSKEFLSNMCKSYGNVEEVEIFYNPKNKKHLGIAKVIFDTVKSAKEAVQRLHQTSVMGNVIHAEIDPKG</sequence>
<evidence type="ECO:0000256" key="5">
    <source>
        <dbReference type="ARBA" id="ARBA00022853"/>
    </source>
</evidence>
<keyword evidence="7" id="KW-0694">RNA-binding</keyword>
<keyword evidence="2" id="KW-0489">Methyltransferase</keyword>
<dbReference type="GO" id="GO:0048188">
    <property type="term" value="C:Set1C/COMPASS complex"/>
    <property type="evidence" value="ECO:0007669"/>
    <property type="project" value="TreeGrafter"/>
</dbReference>
<name>Q4RAU9_TETNG</name>